<reference evidence="2" key="3">
    <citation type="journal article" date="2010" name="Genome Res.">
        <title>Population genomic sequencing of Coccidioides fungi reveals recent hybridization and transposon control.</title>
        <authorList>
            <person name="Neafsey D.E."/>
            <person name="Barker B.M."/>
            <person name="Sharpton T.J."/>
            <person name="Stajich J.E."/>
            <person name="Park D.J."/>
            <person name="Whiston E."/>
            <person name="Hung C.-Y."/>
            <person name="McMahan C."/>
            <person name="White J."/>
            <person name="Sykes S."/>
            <person name="Heiman D."/>
            <person name="Young S."/>
            <person name="Zeng Q."/>
            <person name="Abouelleil A."/>
            <person name="Aftuck L."/>
            <person name="Bessette D."/>
            <person name="Brown A."/>
            <person name="FitzGerald M."/>
            <person name="Lui A."/>
            <person name="Macdonald J.P."/>
            <person name="Priest M."/>
            <person name="Orbach M.J."/>
            <person name="Galgiani J.N."/>
            <person name="Kirkland T.N."/>
            <person name="Cole G.T."/>
            <person name="Birren B.W."/>
            <person name="Henn M.R."/>
            <person name="Taylor J.W."/>
            <person name="Rounsley S.D."/>
        </authorList>
    </citation>
    <scope>NUCLEOTIDE SEQUENCE [LARGE SCALE GENOMIC DNA]</scope>
    <source>
        <strain evidence="2">RMSCC 3488</strain>
    </source>
</reference>
<reference evidence="2" key="2">
    <citation type="journal article" date="2009" name="Genome Res.">
        <title>Comparative genomic analyses of the human fungal pathogens Coccidioides and their relatives.</title>
        <authorList>
            <person name="Sharpton T.J."/>
            <person name="Stajich J.E."/>
            <person name="Rounsley S.D."/>
            <person name="Gardner M.J."/>
            <person name="Wortman J.R."/>
            <person name="Jordar V.S."/>
            <person name="Maiti R."/>
            <person name="Kodira C.D."/>
            <person name="Neafsey D.E."/>
            <person name="Zeng Q."/>
            <person name="Hung C.-Y."/>
            <person name="McMahan C."/>
            <person name="Muszewska A."/>
            <person name="Grynberg M."/>
            <person name="Mandel M.A."/>
            <person name="Kellner E.M."/>
            <person name="Barker B.M."/>
            <person name="Galgiani J.N."/>
            <person name="Orbach M.J."/>
            <person name="Kirkland T.N."/>
            <person name="Cole G.T."/>
            <person name="Henn M.R."/>
            <person name="Birren B.W."/>
            <person name="Taylor J.W."/>
        </authorList>
    </citation>
    <scope>NUCLEOTIDE SEQUENCE [LARGE SCALE GENOMIC DNA]</scope>
    <source>
        <strain evidence="2">RMSCC 3488</strain>
    </source>
</reference>
<reference evidence="1 2" key="1">
    <citation type="submission" date="2007-06" db="EMBL/GenBank/DDBJ databases">
        <title>The Genome Sequence of Coccidioides posadasii RMSCC_3488.</title>
        <authorList>
            <consortium name="Coccidioides Genome Resources Consortium"/>
            <consortium name="The Broad Institute Genome Sequencing Platform"/>
            <person name="Henn M.R."/>
            <person name="Sykes S."/>
            <person name="Young S."/>
            <person name="Jaffe D."/>
            <person name="Berlin A."/>
            <person name="Alvarez P."/>
            <person name="Butler J."/>
            <person name="Gnerre S."/>
            <person name="Grabherr M."/>
            <person name="Mauceli E."/>
            <person name="Brockman W."/>
            <person name="Kodira C."/>
            <person name="Alvarado L."/>
            <person name="Zeng Q."/>
            <person name="Crawford M."/>
            <person name="Antoine C."/>
            <person name="Devon K."/>
            <person name="Galgiani J."/>
            <person name="Orsborn K."/>
            <person name="Lewis M.L."/>
            <person name="Nusbaum C."/>
            <person name="Galagan J."/>
            <person name="Birren B."/>
        </authorList>
    </citation>
    <scope>NUCLEOTIDE SEQUENCE [LARGE SCALE GENOMIC DNA]</scope>
    <source>
        <strain evidence="1 2">RMSCC 3488</strain>
    </source>
</reference>
<evidence type="ECO:0000313" key="2">
    <source>
        <dbReference type="Proteomes" id="UP000054567"/>
    </source>
</evidence>
<sequence>MGCASTNQELEYRDSRVLHDKRGEECHSNTALAFQGTRAIQPVFAFSICAGEIKNKIYCVYLIDMDMSPVEWVAGGESCDDGEGIRAAGYQRMKSTLSR</sequence>
<dbReference type="VEuPathDB" id="FungiDB:CPAG_05535"/>
<dbReference type="AlphaFoldDB" id="A0A0J6FK55"/>
<gene>
    <name evidence="1" type="ORF">CPAG_05535</name>
</gene>
<accession>A0A0J6FK55</accession>
<evidence type="ECO:0000313" key="1">
    <source>
        <dbReference type="EMBL" id="KMM69214.1"/>
    </source>
</evidence>
<dbReference type="EMBL" id="DS268111">
    <property type="protein sequence ID" value="KMM69214.1"/>
    <property type="molecule type" value="Genomic_DNA"/>
</dbReference>
<name>A0A0J6FK55_COCPO</name>
<organism evidence="1 2">
    <name type="scientific">Coccidioides posadasii RMSCC 3488</name>
    <dbReference type="NCBI Taxonomy" id="454284"/>
    <lineage>
        <taxon>Eukaryota</taxon>
        <taxon>Fungi</taxon>
        <taxon>Dikarya</taxon>
        <taxon>Ascomycota</taxon>
        <taxon>Pezizomycotina</taxon>
        <taxon>Eurotiomycetes</taxon>
        <taxon>Eurotiomycetidae</taxon>
        <taxon>Onygenales</taxon>
        <taxon>Onygenaceae</taxon>
        <taxon>Coccidioides</taxon>
    </lineage>
</organism>
<protein>
    <submittedName>
        <fullName evidence="1">Uncharacterized protein</fullName>
    </submittedName>
</protein>
<proteinExistence type="predicted"/>
<dbReference type="Proteomes" id="UP000054567">
    <property type="component" value="Unassembled WGS sequence"/>
</dbReference>